<dbReference type="InterPro" id="IPR035899">
    <property type="entry name" value="DBL_dom_sf"/>
</dbReference>
<name>A0A8E0VL32_9TREM</name>
<feature type="region of interest" description="Disordered" evidence="1">
    <location>
        <begin position="723"/>
        <end position="746"/>
    </location>
</feature>
<dbReference type="SUPFAM" id="SSF48065">
    <property type="entry name" value="DBL homology domain (DH-domain)"/>
    <property type="match status" value="1"/>
</dbReference>
<feature type="domain" description="DH" evidence="2">
    <location>
        <begin position="226"/>
        <end position="406"/>
    </location>
</feature>
<comment type="caution">
    <text evidence="3">The sequence shown here is derived from an EMBL/GenBank/DDBJ whole genome shotgun (WGS) entry which is preliminary data.</text>
</comment>
<feature type="region of interest" description="Disordered" evidence="1">
    <location>
        <begin position="478"/>
        <end position="544"/>
    </location>
</feature>
<evidence type="ECO:0000256" key="1">
    <source>
        <dbReference type="SAM" id="MobiDB-lite"/>
    </source>
</evidence>
<accession>A0A8E0VL32</accession>
<dbReference type="GO" id="GO:0005886">
    <property type="term" value="C:plasma membrane"/>
    <property type="evidence" value="ECO:0007669"/>
    <property type="project" value="TreeGrafter"/>
</dbReference>
<dbReference type="SMART" id="SM00325">
    <property type="entry name" value="RhoGEF"/>
    <property type="match status" value="1"/>
</dbReference>
<protein>
    <recommendedName>
        <fullName evidence="2">DH domain-containing protein</fullName>
    </recommendedName>
</protein>
<dbReference type="Pfam" id="PF00621">
    <property type="entry name" value="RhoGEF"/>
    <property type="match status" value="1"/>
</dbReference>
<dbReference type="GO" id="GO:0030139">
    <property type="term" value="C:endocytic vesicle"/>
    <property type="evidence" value="ECO:0007669"/>
    <property type="project" value="TreeGrafter"/>
</dbReference>
<evidence type="ECO:0000313" key="3">
    <source>
        <dbReference type="EMBL" id="KAA0191734.1"/>
    </source>
</evidence>
<reference evidence="3" key="1">
    <citation type="submission" date="2019-05" db="EMBL/GenBank/DDBJ databases">
        <title>Annotation for the trematode Fasciolopsis buski.</title>
        <authorList>
            <person name="Choi Y.-J."/>
        </authorList>
    </citation>
    <scope>NUCLEOTIDE SEQUENCE</scope>
    <source>
        <strain evidence="3">HT</strain>
        <tissue evidence="3">Whole worm</tissue>
    </source>
</reference>
<proteinExistence type="predicted"/>
<dbReference type="Proteomes" id="UP000728185">
    <property type="component" value="Unassembled WGS sequence"/>
</dbReference>
<gene>
    <name evidence="3" type="ORF">FBUS_00610</name>
</gene>
<dbReference type="AlphaFoldDB" id="A0A8E0VL32"/>
<dbReference type="GO" id="GO:0007266">
    <property type="term" value="P:Rho protein signal transduction"/>
    <property type="evidence" value="ECO:0007669"/>
    <property type="project" value="TreeGrafter"/>
</dbReference>
<dbReference type="PANTHER" id="PTHR13217:SF11">
    <property type="entry name" value="PLECKSTRIN HOMOLOGY DOMAIN-CONTAINING FAMILY G MEMBER 5"/>
    <property type="match status" value="1"/>
</dbReference>
<sequence>MYSCTFFTQHFCSLHFCQQLKNINPNTITVRLWNGFFVSLDGLSDASLGEALKTHVMEASLPVECIDSNTEEHISWDTPVRNLNHRLITVREIGCSSLSLVPPSTPGRKLEKRGSSASSDNSKAIQEWYSYFTQHNEEEMGTSELLELRCFLECPPPCCDLDRDHFGLDEHCRAFVLTGKQSELFAQNCAILRALLKKHRKHLFSLDDSWEDFIKTDKAFTSREHKRQSAIWEVFVTELNYINYLKAILDSGCEVVLKSNSSLKLTKANSVNLRLWLGYMHPAYCKYKRNNKPLDAVMLQRGFLKIPRMFIPYTYYCLDLQTCQRYIKWITQINPTFNSFLKWANHVGSEHRESLVDRVAKPFKRITQYNLMLENVKKFCDDPEEQKVIEQMHKGIGELLKVIDSQMHRVEQSGRMELLERELLFLDCPEKLDENYKQLFDRYKRVPLLEDIELPAPVILTKPEVLFLLRQQQPPNLVDSSVGDVNGLPPTSPSDTSYGYDSIHNDGQDNPSSPNKSGFGDSASNANKQLDKTKNAPHQTDSLRRQRSVYGLPVLLTRWDPPSAYQVSKLNISILDRVRSTRIPAESRRTVPRSLLRKGMLRLREAQGKWTDTTCFLLTDQFIIGKSHKGTSKSHIKVHRPPIRLDKVVVHKPSDVSWFAIAVLDDFNMIICVYTFHSDKENCDDWCQAVNGAKERYLELMRPEIVYVSSQGTIPPNWFFRKRSPSLPKDQQHQSPSGTLNEKKNRTLLSLSNSTRENDSAVVKVPYRRPVRPNLFSPPKDSTLMVSDNRARPVQTPQLEGRRTVTPNGHTRTTFFFNPTQSGQMRSDSPVTTPNASSATIRANAEGQGSSQSYPKDSFRRSVRSEPAQLAEMDVTDGFSDVLAEFPPGSRKDRIIEIKNPYGTIRLRDESMQSTPDLKQIMLDTPRREPFSFASTDSHVLNGGSIIHQDRLRAPIYRSTMQIFQGETQSSTTRC</sequence>
<dbReference type="Gene3D" id="2.30.29.30">
    <property type="entry name" value="Pleckstrin-homology domain (PH domain)/Phosphotyrosine-binding domain (PTB)"/>
    <property type="match status" value="1"/>
</dbReference>
<feature type="region of interest" description="Disordered" evidence="1">
    <location>
        <begin position="801"/>
        <end position="864"/>
    </location>
</feature>
<dbReference type="InterPro" id="IPR011993">
    <property type="entry name" value="PH-like_dom_sf"/>
</dbReference>
<keyword evidence="4" id="KW-1185">Reference proteome</keyword>
<feature type="compositionally biased region" description="Polar residues" evidence="1">
    <location>
        <begin position="805"/>
        <end position="855"/>
    </location>
</feature>
<dbReference type="InterPro" id="IPR000219">
    <property type="entry name" value="DH_dom"/>
</dbReference>
<dbReference type="PANTHER" id="PTHR13217">
    <property type="entry name" value="PLECKSTRIN HOMOLOGY DOMAIN-CONTAINING FAMILY G MEMBER 7"/>
    <property type="match status" value="1"/>
</dbReference>
<dbReference type="GO" id="GO:0043542">
    <property type="term" value="P:endothelial cell migration"/>
    <property type="evidence" value="ECO:0007669"/>
    <property type="project" value="TreeGrafter"/>
</dbReference>
<feature type="compositionally biased region" description="Polar residues" evidence="1">
    <location>
        <begin position="508"/>
        <end position="528"/>
    </location>
</feature>
<evidence type="ECO:0000313" key="4">
    <source>
        <dbReference type="Proteomes" id="UP000728185"/>
    </source>
</evidence>
<dbReference type="PROSITE" id="PS50010">
    <property type="entry name" value="DH_2"/>
    <property type="match status" value="1"/>
</dbReference>
<dbReference type="Gene3D" id="1.20.900.10">
    <property type="entry name" value="Dbl homology (DH) domain"/>
    <property type="match status" value="1"/>
</dbReference>
<evidence type="ECO:0000259" key="2">
    <source>
        <dbReference type="PROSITE" id="PS50010"/>
    </source>
</evidence>
<dbReference type="OrthoDB" id="660555at2759"/>
<dbReference type="GO" id="GO:0005085">
    <property type="term" value="F:guanyl-nucleotide exchange factor activity"/>
    <property type="evidence" value="ECO:0007669"/>
    <property type="project" value="InterPro"/>
</dbReference>
<dbReference type="EMBL" id="LUCM01006158">
    <property type="protein sequence ID" value="KAA0191734.1"/>
    <property type="molecule type" value="Genomic_DNA"/>
</dbReference>
<dbReference type="SUPFAM" id="SSF50729">
    <property type="entry name" value="PH domain-like"/>
    <property type="match status" value="1"/>
</dbReference>
<dbReference type="GO" id="GO:0030424">
    <property type="term" value="C:axon"/>
    <property type="evidence" value="ECO:0007669"/>
    <property type="project" value="TreeGrafter"/>
</dbReference>
<dbReference type="InterPro" id="IPR040181">
    <property type="entry name" value="PKHG5/7"/>
</dbReference>
<organism evidence="3 4">
    <name type="scientific">Fasciolopsis buskii</name>
    <dbReference type="NCBI Taxonomy" id="27845"/>
    <lineage>
        <taxon>Eukaryota</taxon>
        <taxon>Metazoa</taxon>
        <taxon>Spiralia</taxon>
        <taxon>Lophotrochozoa</taxon>
        <taxon>Platyhelminthes</taxon>
        <taxon>Trematoda</taxon>
        <taxon>Digenea</taxon>
        <taxon>Plagiorchiida</taxon>
        <taxon>Echinostomata</taxon>
        <taxon>Echinostomatoidea</taxon>
        <taxon>Fasciolidae</taxon>
        <taxon>Fasciolopsis</taxon>
    </lineage>
</organism>